<name>E9SE58_RUMAL</name>
<keyword evidence="1" id="KW-1133">Transmembrane helix</keyword>
<organism evidence="4 5">
    <name type="scientific">Ruminococcus albus 8</name>
    <dbReference type="NCBI Taxonomy" id="246199"/>
    <lineage>
        <taxon>Bacteria</taxon>
        <taxon>Bacillati</taxon>
        <taxon>Bacillota</taxon>
        <taxon>Clostridia</taxon>
        <taxon>Eubacteriales</taxon>
        <taxon>Oscillospiraceae</taxon>
        <taxon>Ruminococcus</taxon>
    </lineage>
</organism>
<keyword evidence="2" id="KW-0732">Signal</keyword>
<feature type="domain" description="Carbohydrate binding module 65" evidence="3">
    <location>
        <begin position="34"/>
        <end position="170"/>
    </location>
</feature>
<keyword evidence="5" id="KW-1185">Reference proteome</keyword>
<sequence>MRNGIFKKFASVLMAAGIMTGSALTAFADGDVTLDCSDAIESEGWTQSVKFGYNREDPNGAKNFDATRMTPDSVIKVTYDIVEDHFDETQATGYPVELIFQSWSYPDSPLAGSDGSLWAKVAPATVDAASNTEEFAYADIVAAYGSDNFEKVDAVLFGSTNDAKILVTGVTITNCKDEGDHWVDPSIAQAAEEAEKKEKANTKKNIIGIVVGIAAGVIVAVGVVWFIISSKSREAFDVTTGEFVDKKDAK</sequence>
<dbReference type="Gene3D" id="2.60.120.1070">
    <property type="match status" value="1"/>
</dbReference>
<dbReference type="Pfam" id="PF18259">
    <property type="entry name" value="CBM65_1"/>
    <property type="match status" value="1"/>
</dbReference>
<feature type="signal peptide" evidence="2">
    <location>
        <begin position="1"/>
        <end position="28"/>
    </location>
</feature>
<gene>
    <name evidence="4" type="ORF">CUS_5214</name>
</gene>
<evidence type="ECO:0000256" key="1">
    <source>
        <dbReference type="SAM" id="Phobius"/>
    </source>
</evidence>
<evidence type="ECO:0000256" key="2">
    <source>
        <dbReference type="SAM" id="SignalP"/>
    </source>
</evidence>
<evidence type="ECO:0000259" key="3">
    <source>
        <dbReference type="Pfam" id="PF18259"/>
    </source>
</evidence>
<proteinExistence type="predicted"/>
<comment type="caution">
    <text evidence="4">The sequence shown here is derived from an EMBL/GenBank/DDBJ whole genome shotgun (WGS) entry which is preliminary data.</text>
</comment>
<protein>
    <recommendedName>
        <fullName evidence="3">Carbohydrate binding module 65 domain-containing protein</fullName>
    </recommendedName>
</protein>
<dbReference type="EMBL" id="ADKM02000094">
    <property type="protein sequence ID" value="EGC02459.1"/>
    <property type="molecule type" value="Genomic_DNA"/>
</dbReference>
<feature type="transmembrane region" description="Helical" evidence="1">
    <location>
        <begin position="206"/>
        <end position="228"/>
    </location>
</feature>
<evidence type="ECO:0000313" key="4">
    <source>
        <dbReference type="EMBL" id="EGC02459.1"/>
    </source>
</evidence>
<dbReference type="RefSeq" id="WP_002850967.1">
    <property type="nucleotide sequence ID" value="NZ_ADKM02000094.1"/>
</dbReference>
<keyword evidence="1" id="KW-0812">Transmembrane</keyword>
<dbReference type="eggNOG" id="ENOG50325BR">
    <property type="taxonomic scope" value="Bacteria"/>
</dbReference>
<keyword evidence="1" id="KW-0472">Membrane</keyword>
<dbReference type="OrthoDB" id="1819521at2"/>
<feature type="chain" id="PRO_5003247100" description="Carbohydrate binding module 65 domain-containing protein" evidence="2">
    <location>
        <begin position="29"/>
        <end position="250"/>
    </location>
</feature>
<dbReference type="InterPro" id="IPR040877">
    <property type="entry name" value="CBM65_1"/>
</dbReference>
<evidence type="ECO:0000313" key="5">
    <source>
        <dbReference type="Proteomes" id="UP000004259"/>
    </source>
</evidence>
<dbReference type="Proteomes" id="UP000004259">
    <property type="component" value="Unassembled WGS sequence"/>
</dbReference>
<dbReference type="AlphaFoldDB" id="E9SE58"/>
<reference evidence="4 5" key="1">
    <citation type="submission" date="2011-02" db="EMBL/GenBank/DDBJ databases">
        <authorList>
            <person name="Nelson K.E."/>
            <person name="Sutton G."/>
            <person name="Torralba M."/>
            <person name="Durkin S."/>
            <person name="Harkins D."/>
            <person name="Montgomery R."/>
            <person name="Ziemer C."/>
            <person name="Klaassens E."/>
            <person name="Ocuiv P."/>
            <person name="Morrison M."/>
        </authorList>
    </citation>
    <scope>NUCLEOTIDE SEQUENCE [LARGE SCALE GENOMIC DNA]</scope>
    <source>
        <strain evidence="4 5">8</strain>
    </source>
</reference>
<accession>E9SE58</accession>